<dbReference type="PROSITE" id="PS51007">
    <property type="entry name" value="CYTC"/>
    <property type="match status" value="1"/>
</dbReference>
<keyword evidence="5" id="KW-0812">Transmembrane</keyword>
<comment type="caution">
    <text evidence="7">The sequence shown here is derived from an EMBL/GenBank/DDBJ whole genome shotgun (WGS) entry which is preliminary data.</text>
</comment>
<feature type="domain" description="Cytochrome c" evidence="6">
    <location>
        <begin position="148"/>
        <end position="231"/>
    </location>
</feature>
<dbReference type="GO" id="GO:0020037">
    <property type="term" value="F:heme binding"/>
    <property type="evidence" value="ECO:0007669"/>
    <property type="project" value="InterPro"/>
</dbReference>
<feature type="transmembrane region" description="Helical" evidence="5">
    <location>
        <begin position="118"/>
        <end position="139"/>
    </location>
</feature>
<evidence type="ECO:0000259" key="6">
    <source>
        <dbReference type="PROSITE" id="PS51007"/>
    </source>
</evidence>
<dbReference type="InterPro" id="IPR019251">
    <property type="entry name" value="DUF2231_TM"/>
</dbReference>
<keyword evidence="3 4" id="KW-0408">Iron</keyword>
<protein>
    <recommendedName>
        <fullName evidence="6">Cytochrome c domain-containing protein</fullName>
    </recommendedName>
</protein>
<dbReference type="GO" id="GO:0009055">
    <property type="term" value="F:electron transfer activity"/>
    <property type="evidence" value="ECO:0007669"/>
    <property type="project" value="InterPro"/>
</dbReference>
<dbReference type="Pfam" id="PF09990">
    <property type="entry name" value="DUF2231"/>
    <property type="match status" value="1"/>
</dbReference>
<evidence type="ECO:0000313" key="8">
    <source>
        <dbReference type="Proteomes" id="UP000078476"/>
    </source>
</evidence>
<dbReference type="InterPro" id="IPR036909">
    <property type="entry name" value="Cyt_c-like_dom_sf"/>
</dbReference>
<name>A0A177NA05_9GAMM</name>
<dbReference type="OrthoDB" id="5570429at2"/>
<dbReference type="GO" id="GO:0046872">
    <property type="term" value="F:metal ion binding"/>
    <property type="evidence" value="ECO:0007669"/>
    <property type="project" value="UniProtKB-KW"/>
</dbReference>
<dbReference type="InterPro" id="IPR009056">
    <property type="entry name" value="Cyt_c-like_dom"/>
</dbReference>
<keyword evidence="2 4" id="KW-0479">Metal-binding</keyword>
<dbReference type="STRING" id="980561.A1359_10850"/>
<gene>
    <name evidence="7" type="ORF">A1359_10850</name>
</gene>
<accession>A0A177NA05</accession>
<keyword evidence="5" id="KW-0472">Membrane</keyword>
<feature type="transmembrane region" description="Helical" evidence="5">
    <location>
        <begin position="86"/>
        <end position="106"/>
    </location>
</feature>
<evidence type="ECO:0000256" key="5">
    <source>
        <dbReference type="SAM" id="Phobius"/>
    </source>
</evidence>
<evidence type="ECO:0000256" key="1">
    <source>
        <dbReference type="ARBA" id="ARBA00022617"/>
    </source>
</evidence>
<reference evidence="7 8" key="1">
    <citation type="submission" date="2016-03" db="EMBL/GenBank/DDBJ databases">
        <authorList>
            <person name="Ploux O."/>
        </authorList>
    </citation>
    <scope>NUCLEOTIDE SEQUENCE [LARGE SCALE GENOMIC DNA]</scope>
    <source>
        <strain evidence="7 8">R-45370</strain>
    </source>
</reference>
<evidence type="ECO:0000256" key="3">
    <source>
        <dbReference type="ARBA" id="ARBA00023004"/>
    </source>
</evidence>
<organism evidence="7 8">
    <name type="scientific">Methylomonas lenta</name>
    <dbReference type="NCBI Taxonomy" id="980561"/>
    <lineage>
        <taxon>Bacteria</taxon>
        <taxon>Pseudomonadati</taxon>
        <taxon>Pseudomonadota</taxon>
        <taxon>Gammaproteobacteria</taxon>
        <taxon>Methylococcales</taxon>
        <taxon>Methylococcaceae</taxon>
        <taxon>Methylomonas</taxon>
    </lineage>
</organism>
<sequence>MSHLLYDLLASVGYSHPVHPVFVHLPVGMSIGAVCFWLMAFISGQPIYRATAYQLIVFAFISTFFTIPVGIFDWQRFYGEAWLFEIKMKMALAALFFVIVAAAVIVGRRHNDSPVMPVLYFSSVLTVMGLGFFGGQLVYQGFTPEAPEQFNVGRHVFESNCAGCHRRGENLIEPNMPLRNAPQLHDYKGFLSFIRNPRMPDGSVGAMPLFTIKGISDEEAKQLYDYLYFAFLTPNRPSQ</sequence>
<keyword evidence="8" id="KW-1185">Reference proteome</keyword>
<dbReference type="RefSeq" id="WP_066983202.1">
    <property type="nucleotide sequence ID" value="NZ_LUUI01000111.1"/>
</dbReference>
<dbReference type="Proteomes" id="UP000078476">
    <property type="component" value="Unassembled WGS sequence"/>
</dbReference>
<dbReference type="Gene3D" id="1.10.760.10">
    <property type="entry name" value="Cytochrome c-like domain"/>
    <property type="match status" value="1"/>
</dbReference>
<evidence type="ECO:0000313" key="7">
    <source>
        <dbReference type="EMBL" id="OAI14313.1"/>
    </source>
</evidence>
<keyword evidence="1 4" id="KW-0349">Heme</keyword>
<evidence type="ECO:0000256" key="4">
    <source>
        <dbReference type="PROSITE-ProRule" id="PRU00433"/>
    </source>
</evidence>
<dbReference type="Pfam" id="PF13442">
    <property type="entry name" value="Cytochrome_CBB3"/>
    <property type="match status" value="1"/>
</dbReference>
<dbReference type="AlphaFoldDB" id="A0A177NA05"/>
<evidence type="ECO:0000256" key="2">
    <source>
        <dbReference type="ARBA" id="ARBA00022723"/>
    </source>
</evidence>
<dbReference type="SUPFAM" id="SSF46626">
    <property type="entry name" value="Cytochrome c"/>
    <property type="match status" value="1"/>
</dbReference>
<proteinExistence type="predicted"/>
<feature type="transmembrane region" description="Helical" evidence="5">
    <location>
        <begin position="20"/>
        <end position="40"/>
    </location>
</feature>
<keyword evidence="5" id="KW-1133">Transmembrane helix</keyword>
<feature type="transmembrane region" description="Helical" evidence="5">
    <location>
        <begin position="52"/>
        <end position="74"/>
    </location>
</feature>
<dbReference type="EMBL" id="LUUI01000111">
    <property type="protein sequence ID" value="OAI14313.1"/>
    <property type="molecule type" value="Genomic_DNA"/>
</dbReference>